<dbReference type="EMBL" id="BMGB01000001">
    <property type="protein sequence ID" value="GGB04762.1"/>
    <property type="molecule type" value="Genomic_DNA"/>
</dbReference>
<evidence type="ECO:0000313" key="2">
    <source>
        <dbReference type="EMBL" id="GGB04762.1"/>
    </source>
</evidence>
<evidence type="ECO:0000313" key="3">
    <source>
        <dbReference type="Proteomes" id="UP000606922"/>
    </source>
</evidence>
<dbReference type="NCBIfam" id="TIGR03816">
    <property type="entry name" value="tadE_like_DECH"/>
    <property type="match status" value="1"/>
</dbReference>
<proteinExistence type="predicted"/>
<dbReference type="RefSeq" id="WP_188510416.1">
    <property type="nucleotide sequence ID" value="NZ_BMGB01000001.1"/>
</dbReference>
<dbReference type="InterPro" id="IPR021202">
    <property type="entry name" value="Rv3654c-like"/>
</dbReference>
<dbReference type="AlphaFoldDB" id="A0A916SK47"/>
<reference evidence="2" key="1">
    <citation type="journal article" date="2014" name="Int. J. Syst. Evol. Microbiol.">
        <title>Complete genome sequence of Corynebacterium casei LMG S-19264T (=DSM 44701T), isolated from a smear-ripened cheese.</title>
        <authorList>
            <consortium name="US DOE Joint Genome Institute (JGI-PGF)"/>
            <person name="Walter F."/>
            <person name="Albersmeier A."/>
            <person name="Kalinowski J."/>
            <person name="Ruckert C."/>
        </authorList>
    </citation>
    <scope>NUCLEOTIDE SEQUENCE</scope>
    <source>
        <strain evidence="2">CGMCC 1.12813</strain>
    </source>
</reference>
<evidence type="ECO:0008006" key="4">
    <source>
        <dbReference type="Google" id="ProtNLM"/>
    </source>
</evidence>
<keyword evidence="1" id="KW-1133">Transmembrane helix</keyword>
<keyword evidence="1" id="KW-0812">Transmembrane</keyword>
<name>A0A916SK47_9MICO</name>
<organism evidence="2 3">
    <name type="scientific">Conyzicola nivalis</name>
    <dbReference type="NCBI Taxonomy" id="1477021"/>
    <lineage>
        <taxon>Bacteria</taxon>
        <taxon>Bacillati</taxon>
        <taxon>Actinomycetota</taxon>
        <taxon>Actinomycetes</taxon>
        <taxon>Micrococcales</taxon>
        <taxon>Microbacteriaceae</taxon>
        <taxon>Conyzicola</taxon>
    </lineage>
</organism>
<sequence length="120" mass="11702">MKAQHERGAGSVLAVAIIAAVLCLTVMLVPLYSVFAKKQSLAGAADAAALAAADVRVGLEPGEPCAVAARVASANGGRLASCHVDGLVVTVRVTATVAGFAVGVAATAGPPDIRGPTGVE</sequence>
<reference evidence="2" key="2">
    <citation type="submission" date="2020-09" db="EMBL/GenBank/DDBJ databases">
        <authorList>
            <person name="Sun Q."/>
            <person name="Zhou Y."/>
        </authorList>
    </citation>
    <scope>NUCLEOTIDE SEQUENCE</scope>
    <source>
        <strain evidence="2">CGMCC 1.12813</strain>
    </source>
</reference>
<comment type="caution">
    <text evidence="2">The sequence shown here is derived from an EMBL/GenBank/DDBJ whole genome shotgun (WGS) entry which is preliminary data.</text>
</comment>
<keyword evidence="1" id="KW-0472">Membrane</keyword>
<gene>
    <name evidence="2" type="ORF">GCM10010979_19360</name>
</gene>
<feature type="transmembrane region" description="Helical" evidence="1">
    <location>
        <begin position="12"/>
        <end position="32"/>
    </location>
</feature>
<evidence type="ECO:0000256" key="1">
    <source>
        <dbReference type="SAM" id="Phobius"/>
    </source>
</evidence>
<dbReference type="Proteomes" id="UP000606922">
    <property type="component" value="Unassembled WGS sequence"/>
</dbReference>
<keyword evidence="3" id="KW-1185">Reference proteome</keyword>
<accession>A0A916SK47</accession>
<protein>
    <recommendedName>
        <fullName evidence="4">Helicase</fullName>
    </recommendedName>
</protein>